<dbReference type="InterPro" id="IPR035897">
    <property type="entry name" value="Toll_tir_struct_dom_sf"/>
</dbReference>
<protein>
    <recommendedName>
        <fullName evidence="1">ADP-ribosyl cyclase/cyclic ADP-ribose hydrolase</fullName>
        <ecNumber evidence="1">3.2.2.6</ecNumber>
    </recommendedName>
</protein>
<organism evidence="6 7">
    <name type="scientific">Rhodamnia argentea</name>
    <dbReference type="NCBI Taxonomy" id="178133"/>
    <lineage>
        <taxon>Eukaryota</taxon>
        <taxon>Viridiplantae</taxon>
        <taxon>Streptophyta</taxon>
        <taxon>Embryophyta</taxon>
        <taxon>Tracheophyta</taxon>
        <taxon>Spermatophyta</taxon>
        <taxon>Magnoliopsida</taxon>
        <taxon>eudicotyledons</taxon>
        <taxon>Gunneridae</taxon>
        <taxon>Pentapetalae</taxon>
        <taxon>rosids</taxon>
        <taxon>malvids</taxon>
        <taxon>Myrtales</taxon>
        <taxon>Myrtaceae</taxon>
        <taxon>Myrtoideae</taxon>
        <taxon>Myrteae</taxon>
        <taxon>Australasian group</taxon>
        <taxon>Rhodamnia</taxon>
    </lineage>
</organism>
<dbReference type="SMART" id="SM00255">
    <property type="entry name" value="TIR"/>
    <property type="match status" value="1"/>
</dbReference>
<dbReference type="GO" id="GO:0061809">
    <property type="term" value="F:NAD+ nucleosidase activity, cyclic ADP-ribose generating"/>
    <property type="evidence" value="ECO:0007669"/>
    <property type="project" value="UniProtKB-EC"/>
</dbReference>
<proteinExistence type="predicted"/>
<evidence type="ECO:0000256" key="4">
    <source>
        <dbReference type="ARBA" id="ARBA00047304"/>
    </source>
</evidence>
<dbReference type="AlphaFoldDB" id="A0A8B8MUF1"/>
<evidence type="ECO:0000259" key="5">
    <source>
        <dbReference type="PROSITE" id="PS50104"/>
    </source>
</evidence>
<keyword evidence="2" id="KW-0378">Hydrolase</keyword>
<dbReference type="OrthoDB" id="1638640at2759"/>
<feature type="domain" description="TIR" evidence="5">
    <location>
        <begin position="31"/>
        <end position="135"/>
    </location>
</feature>
<evidence type="ECO:0000256" key="2">
    <source>
        <dbReference type="ARBA" id="ARBA00022801"/>
    </source>
</evidence>
<dbReference type="Gene3D" id="3.40.50.10140">
    <property type="entry name" value="Toll/interleukin-1 receptor homology (TIR) domain"/>
    <property type="match status" value="1"/>
</dbReference>
<evidence type="ECO:0000313" key="6">
    <source>
        <dbReference type="Proteomes" id="UP000827889"/>
    </source>
</evidence>
<gene>
    <name evidence="7" type="primary">LOC115727603</name>
</gene>
<comment type="catalytic activity">
    <reaction evidence="4">
        <text>NAD(+) + H2O = ADP-D-ribose + nicotinamide + H(+)</text>
        <dbReference type="Rhea" id="RHEA:16301"/>
        <dbReference type="ChEBI" id="CHEBI:15377"/>
        <dbReference type="ChEBI" id="CHEBI:15378"/>
        <dbReference type="ChEBI" id="CHEBI:17154"/>
        <dbReference type="ChEBI" id="CHEBI:57540"/>
        <dbReference type="ChEBI" id="CHEBI:57967"/>
        <dbReference type="EC" id="3.2.2.6"/>
    </reaction>
    <physiologicalReaction direction="left-to-right" evidence="4">
        <dbReference type="Rhea" id="RHEA:16302"/>
    </physiologicalReaction>
</comment>
<accession>A0A8B8MUF1</accession>
<dbReference type="KEGG" id="rarg:115727603"/>
<keyword evidence="3" id="KW-0520">NAD</keyword>
<keyword evidence="6" id="KW-1185">Reference proteome</keyword>
<dbReference type="GO" id="GO:0007165">
    <property type="term" value="P:signal transduction"/>
    <property type="evidence" value="ECO:0007669"/>
    <property type="project" value="InterPro"/>
</dbReference>
<evidence type="ECO:0000256" key="3">
    <source>
        <dbReference type="ARBA" id="ARBA00023027"/>
    </source>
</evidence>
<dbReference type="PANTHER" id="PTHR32009">
    <property type="entry name" value="TMV RESISTANCE PROTEIN N-LIKE"/>
    <property type="match status" value="1"/>
</dbReference>
<dbReference type="PROSITE" id="PS50104">
    <property type="entry name" value="TIR"/>
    <property type="match status" value="1"/>
</dbReference>
<reference evidence="7" key="1">
    <citation type="submission" date="2025-08" db="UniProtKB">
        <authorList>
            <consortium name="RefSeq"/>
        </authorList>
    </citation>
    <scope>IDENTIFICATION</scope>
    <source>
        <tissue evidence="7">Leaf</tissue>
    </source>
</reference>
<dbReference type="Proteomes" id="UP000827889">
    <property type="component" value="Chromosome 3"/>
</dbReference>
<dbReference type="GeneID" id="115727603"/>
<dbReference type="EC" id="3.2.2.6" evidence="1"/>
<dbReference type="InterPro" id="IPR000157">
    <property type="entry name" value="TIR_dom"/>
</dbReference>
<dbReference type="Pfam" id="PF01582">
    <property type="entry name" value="TIR"/>
    <property type="match status" value="1"/>
</dbReference>
<name>A0A8B8MUF1_9MYRT</name>
<evidence type="ECO:0000256" key="1">
    <source>
        <dbReference type="ARBA" id="ARBA00011982"/>
    </source>
</evidence>
<dbReference type="RefSeq" id="XP_030513705.1">
    <property type="nucleotide sequence ID" value="XM_030657845.1"/>
</dbReference>
<dbReference type="PANTHER" id="PTHR32009:SF39">
    <property type="entry name" value="TIR DOMAIN-CONTAINING PROTEIN"/>
    <property type="match status" value="1"/>
</dbReference>
<dbReference type="SUPFAM" id="SSF52200">
    <property type="entry name" value="Toll/Interleukin receptor TIR domain"/>
    <property type="match status" value="1"/>
</dbReference>
<evidence type="ECO:0000313" key="7">
    <source>
        <dbReference type="RefSeq" id="XP_030513705.1"/>
    </source>
</evidence>
<sequence>MEPYKESVNTEHISMVIVAPDDQEMEQSLGYDYEVFLSFRGPDTRTDITDYLYTSMTEAGIRAYKDDEELRVGGDIGDQLLYAIEQSKISIPIFSKGYADSTWCLRELVKMVESKNTRRHKIMPIFHDVAPSVVK</sequence>